<proteinExistence type="predicted"/>
<dbReference type="Proteomes" id="UP000299102">
    <property type="component" value="Unassembled WGS sequence"/>
</dbReference>
<name>A0A4C1VSA0_EUMVA</name>
<protein>
    <submittedName>
        <fullName evidence="2">Uncharacterized protein</fullName>
    </submittedName>
</protein>
<feature type="compositionally biased region" description="Basic and acidic residues" evidence="1">
    <location>
        <begin position="80"/>
        <end position="90"/>
    </location>
</feature>
<accession>A0A4C1VSA0</accession>
<feature type="compositionally biased region" description="Basic and acidic residues" evidence="1">
    <location>
        <begin position="49"/>
        <end position="73"/>
    </location>
</feature>
<evidence type="ECO:0000256" key="1">
    <source>
        <dbReference type="SAM" id="MobiDB-lite"/>
    </source>
</evidence>
<evidence type="ECO:0000313" key="3">
    <source>
        <dbReference type="Proteomes" id="UP000299102"/>
    </source>
</evidence>
<organism evidence="2 3">
    <name type="scientific">Eumeta variegata</name>
    <name type="common">Bagworm moth</name>
    <name type="synonym">Eumeta japonica</name>
    <dbReference type="NCBI Taxonomy" id="151549"/>
    <lineage>
        <taxon>Eukaryota</taxon>
        <taxon>Metazoa</taxon>
        <taxon>Ecdysozoa</taxon>
        <taxon>Arthropoda</taxon>
        <taxon>Hexapoda</taxon>
        <taxon>Insecta</taxon>
        <taxon>Pterygota</taxon>
        <taxon>Neoptera</taxon>
        <taxon>Endopterygota</taxon>
        <taxon>Lepidoptera</taxon>
        <taxon>Glossata</taxon>
        <taxon>Ditrysia</taxon>
        <taxon>Tineoidea</taxon>
        <taxon>Psychidae</taxon>
        <taxon>Oiketicinae</taxon>
        <taxon>Eumeta</taxon>
    </lineage>
</organism>
<evidence type="ECO:0000313" key="2">
    <source>
        <dbReference type="EMBL" id="GBP40685.1"/>
    </source>
</evidence>
<gene>
    <name evidence="2" type="ORF">EVAR_36421_1</name>
</gene>
<reference evidence="2 3" key="1">
    <citation type="journal article" date="2019" name="Commun. Biol.">
        <title>The bagworm genome reveals a unique fibroin gene that provides high tensile strength.</title>
        <authorList>
            <person name="Kono N."/>
            <person name="Nakamura H."/>
            <person name="Ohtoshi R."/>
            <person name="Tomita M."/>
            <person name="Numata K."/>
            <person name="Arakawa K."/>
        </authorList>
    </citation>
    <scope>NUCLEOTIDE SEQUENCE [LARGE SCALE GENOMIC DNA]</scope>
</reference>
<comment type="caution">
    <text evidence="2">The sequence shown here is derived from an EMBL/GenBank/DDBJ whole genome shotgun (WGS) entry which is preliminary data.</text>
</comment>
<dbReference type="EMBL" id="BGZK01000386">
    <property type="protein sequence ID" value="GBP40685.1"/>
    <property type="molecule type" value="Genomic_DNA"/>
</dbReference>
<feature type="region of interest" description="Disordered" evidence="1">
    <location>
        <begin position="49"/>
        <end position="90"/>
    </location>
</feature>
<sequence>MSARRPIIVEWERDGIRPLLVRASSERCDFLVNEVKYFLREAVTPPAKVRADGKEKLKRASDEGLRGSPEDRQWRRHGEKIKPDYAKGLN</sequence>
<keyword evidence="3" id="KW-1185">Reference proteome</keyword>
<dbReference type="AlphaFoldDB" id="A0A4C1VSA0"/>